<evidence type="ECO:0000313" key="2">
    <source>
        <dbReference type="EMBL" id="KAJ9136918.1"/>
    </source>
</evidence>
<sequence length="306" mass="33710">MGIFSSAIRPSTDPRSPSDNNILLLIHLSVDVRDTTHDKLIPGIERSIVFPARLSTNDPAAFRNDVRAACVARIQSSQIAQRVQVDSWNEGEMAARIIWHGLEGSTMVENGTSDEFAAVIEMLECRGFQDHVSVKMAFRGRPNPEAKYRPASLRKKEKSTSAWDANRSTTSLTEKPHDLPSESGSYKDSARSSAQGPRPGETRGAQIGDKSEKAKQDTGTMTRKTRVGNWNRRSASFRISAASSRATDRDRGNNPLASWNAATRRNQTAGQEDKTTPAGPRPAEPQKNNRNKRNKNRGKQSSVGQD</sequence>
<evidence type="ECO:0000256" key="1">
    <source>
        <dbReference type="SAM" id="MobiDB-lite"/>
    </source>
</evidence>
<comment type="caution">
    <text evidence="2">The sequence shown here is derived from an EMBL/GenBank/DDBJ whole genome shotgun (WGS) entry which is preliminary data.</text>
</comment>
<dbReference type="Proteomes" id="UP001174694">
    <property type="component" value="Unassembled WGS sequence"/>
</dbReference>
<organism evidence="2 3">
    <name type="scientific">Pleurostoma richardsiae</name>
    <dbReference type="NCBI Taxonomy" id="41990"/>
    <lineage>
        <taxon>Eukaryota</taxon>
        <taxon>Fungi</taxon>
        <taxon>Dikarya</taxon>
        <taxon>Ascomycota</taxon>
        <taxon>Pezizomycotina</taxon>
        <taxon>Sordariomycetes</taxon>
        <taxon>Sordariomycetidae</taxon>
        <taxon>Calosphaeriales</taxon>
        <taxon>Pleurostomataceae</taxon>
        <taxon>Pleurostoma</taxon>
    </lineage>
</organism>
<keyword evidence="3" id="KW-1185">Reference proteome</keyword>
<dbReference type="AlphaFoldDB" id="A0AA38R4I3"/>
<feature type="compositionally biased region" description="Polar residues" evidence="1">
    <location>
        <begin position="160"/>
        <end position="173"/>
    </location>
</feature>
<feature type="compositionally biased region" description="Polar residues" evidence="1">
    <location>
        <begin position="182"/>
        <end position="195"/>
    </location>
</feature>
<evidence type="ECO:0000313" key="3">
    <source>
        <dbReference type="Proteomes" id="UP001174694"/>
    </source>
</evidence>
<protein>
    <submittedName>
        <fullName evidence="2">Uncharacterized protein</fullName>
    </submittedName>
</protein>
<gene>
    <name evidence="2" type="ORF">NKR23_g9558</name>
</gene>
<name>A0AA38R4I3_9PEZI</name>
<reference evidence="2" key="1">
    <citation type="submission" date="2022-07" db="EMBL/GenBank/DDBJ databases">
        <title>Fungi with potential for degradation of polypropylene.</title>
        <authorList>
            <person name="Gostincar C."/>
        </authorList>
    </citation>
    <scope>NUCLEOTIDE SEQUENCE</scope>
    <source>
        <strain evidence="2">EXF-13308</strain>
    </source>
</reference>
<accession>A0AA38R4I3</accession>
<feature type="compositionally biased region" description="Polar residues" evidence="1">
    <location>
        <begin position="255"/>
        <end position="270"/>
    </location>
</feature>
<proteinExistence type="predicted"/>
<feature type="compositionally biased region" description="Basic residues" evidence="1">
    <location>
        <begin position="289"/>
        <end position="298"/>
    </location>
</feature>
<dbReference type="EMBL" id="JANBVO010000037">
    <property type="protein sequence ID" value="KAJ9136918.1"/>
    <property type="molecule type" value="Genomic_DNA"/>
</dbReference>
<feature type="compositionally biased region" description="Low complexity" evidence="1">
    <location>
        <begin position="232"/>
        <end position="245"/>
    </location>
</feature>
<feature type="region of interest" description="Disordered" evidence="1">
    <location>
        <begin position="142"/>
        <end position="306"/>
    </location>
</feature>